<evidence type="ECO:0000313" key="6">
    <source>
        <dbReference type="Proteomes" id="UP000008743"/>
    </source>
</evidence>
<protein>
    <submittedName>
        <fullName evidence="5">Uncharacterized protein</fullName>
    </submittedName>
</protein>
<dbReference type="InterPro" id="IPR032675">
    <property type="entry name" value="LRR_dom_sf"/>
</dbReference>
<evidence type="ECO:0000256" key="2">
    <source>
        <dbReference type="ARBA" id="ARBA00022729"/>
    </source>
</evidence>
<dbReference type="InterPro" id="IPR050328">
    <property type="entry name" value="Dev_Immune_Receptor"/>
</dbReference>
<evidence type="ECO:0000313" key="5">
    <source>
        <dbReference type="EMBL" id="KJE91985.1"/>
    </source>
</evidence>
<keyword evidence="1" id="KW-0433">Leucine-rich repeat</keyword>
<dbReference type="STRING" id="595528.A0A0D2WME4"/>
<keyword evidence="6" id="KW-1185">Reference proteome</keyword>
<evidence type="ECO:0000256" key="3">
    <source>
        <dbReference type="ARBA" id="ARBA00022737"/>
    </source>
</evidence>
<dbReference type="PANTHER" id="PTHR24373:SF275">
    <property type="entry name" value="TIR DOMAIN-CONTAINING PROTEIN"/>
    <property type="match status" value="1"/>
</dbReference>
<accession>A0A0D2WME4</accession>
<dbReference type="Gene3D" id="3.80.10.10">
    <property type="entry name" value="Ribonuclease Inhibitor"/>
    <property type="match status" value="1"/>
</dbReference>
<keyword evidence="3" id="KW-0677">Repeat</keyword>
<dbReference type="eggNOG" id="KOG0619">
    <property type="taxonomic scope" value="Eukaryota"/>
</dbReference>
<keyword evidence="4" id="KW-1133">Transmembrane helix</keyword>
<sequence>MLLWLDGRVNLDSSNAPISTLQLYYSTPVVLSANTFTNFNSLTYLSLRDASSMEDHALAGLPSLFELVLTGSLTSVAAAVQGVSPLEDVSSSLQMLTIAESNVASISDVGFNSLTKLKQLVIQTSRITSISSNAFAALTSLTSLTLNSNPITSIHADAFAGITRLQALSLQNTPLTTLPPGLLYGLSSLNVANFVSNNFSFGGNTVPPPSTFGNVGNPQTFMASASSDSASVASITSVSYMKIANSVASAVSVSTNSIASAESVASVKSAASVSVSSASIQSSISAKSAVSARSIASIKSVTTAQPVTSAATDISAGSGSVASATSSLSTMSVSATRNVAASNAPTGDDESLSVLPIIVGALGGVLLLALIAIGILIRRHRASRPTNQPASQDLHVKLNNPVYDQKPSTDSLWYSGVVTPSSNDASTGSVYETIPPVDKTYAELSLASGTSTRPFTRVDVVYAEPLVTPTNTND</sequence>
<keyword evidence="2" id="KW-0732">Signal</keyword>
<keyword evidence="4" id="KW-0812">Transmembrane</keyword>
<dbReference type="AlphaFoldDB" id="A0A0D2WME4"/>
<feature type="transmembrane region" description="Helical" evidence="4">
    <location>
        <begin position="354"/>
        <end position="377"/>
    </location>
</feature>
<dbReference type="InterPro" id="IPR026906">
    <property type="entry name" value="LRR_5"/>
</dbReference>
<proteinExistence type="predicted"/>
<dbReference type="SMART" id="SM00369">
    <property type="entry name" value="LRR_TYP"/>
    <property type="match status" value="3"/>
</dbReference>
<dbReference type="Proteomes" id="UP000008743">
    <property type="component" value="Unassembled WGS sequence"/>
</dbReference>
<gene>
    <name evidence="5" type="ORF">CAOG_009621</name>
</gene>
<dbReference type="InParanoid" id="A0A0D2WME4"/>
<reference evidence="6" key="1">
    <citation type="submission" date="2011-02" db="EMBL/GenBank/DDBJ databases">
        <title>The Genome Sequence of Capsaspora owczarzaki ATCC 30864.</title>
        <authorList>
            <person name="Russ C."/>
            <person name="Cuomo C."/>
            <person name="Burger G."/>
            <person name="Gray M.W."/>
            <person name="Holland P.W.H."/>
            <person name="King N."/>
            <person name="Lang F.B.F."/>
            <person name="Roger A.J."/>
            <person name="Ruiz-Trillo I."/>
            <person name="Young S.K."/>
            <person name="Zeng Q."/>
            <person name="Gargeya S."/>
            <person name="Alvarado L."/>
            <person name="Berlin A."/>
            <person name="Chapman S.B."/>
            <person name="Chen Z."/>
            <person name="Freedman E."/>
            <person name="Gellesch M."/>
            <person name="Goldberg J."/>
            <person name="Griggs A."/>
            <person name="Gujja S."/>
            <person name="Heilman E."/>
            <person name="Heiman D."/>
            <person name="Howarth C."/>
            <person name="Mehta T."/>
            <person name="Neiman D."/>
            <person name="Pearson M."/>
            <person name="Roberts A."/>
            <person name="Saif S."/>
            <person name="Shea T."/>
            <person name="Shenoy N."/>
            <person name="Sisk P."/>
            <person name="Stolte C."/>
            <person name="Sykes S."/>
            <person name="White J."/>
            <person name="Yandava C."/>
            <person name="Haas B."/>
            <person name="Nusbaum C."/>
            <person name="Birren B."/>
        </authorList>
    </citation>
    <scope>NUCLEOTIDE SEQUENCE</scope>
    <source>
        <strain evidence="6">ATCC 30864</strain>
    </source>
</reference>
<dbReference type="PhylomeDB" id="A0A0D2WME4"/>
<name>A0A0D2WME4_CAPO3</name>
<organism evidence="5 6">
    <name type="scientific">Capsaspora owczarzaki (strain ATCC 30864)</name>
    <dbReference type="NCBI Taxonomy" id="595528"/>
    <lineage>
        <taxon>Eukaryota</taxon>
        <taxon>Filasterea</taxon>
        <taxon>Capsaspora</taxon>
    </lineage>
</organism>
<evidence type="ECO:0000256" key="1">
    <source>
        <dbReference type="ARBA" id="ARBA00022614"/>
    </source>
</evidence>
<dbReference type="EMBL" id="KE346363">
    <property type="protein sequence ID" value="KJE91985.1"/>
    <property type="molecule type" value="Genomic_DNA"/>
</dbReference>
<dbReference type="InterPro" id="IPR003591">
    <property type="entry name" value="Leu-rich_rpt_typical-subtyp"/>
</dbReference>
<dbReference type="SUPFAM" id="SSF52058">
    <property type="entry name" value="L domain-like"/>
    <property type="match status" value="1"/>
</dbReference>
<dbReference type="Pfam" id="PF13306">
    <property type="entry name" value="LRR_5"/>
    <property type="match status" value="1"/>
</dbReference>
<keyword evidence="4" id="KW-0472">Membrane</keyword>
<evidence type="ECO:0000256" key="4">
    <source>
        <dbReference type="SAM" id="Phobius"/>
    </source>
</evidence>
<dbReference type="PANTHER" id="PTHR24373">
    <property type="entry name" value="SLIT RELATED LEUCINE-RICH REPEAT NEURONAL PROTEIN"/>
    <property type="match status" value="1"/>
</dbReference>